<dbReference type="EnsemblMetazoa" id="CapteT201986">
    <property type="protein sequence ID" value="CapteP201986"/>
    <property type="gene ID" value="CapteG201986"/>
</dbReference>
<comment type="function">
    <text evidence="11">Catalyzes 2 different reactions between oxygen and the acireductone 1,2-dihydroxy-3-keto-5-methylthiopentene (DHK-MTPene) depending upon the metal bound in the active site. Fe-containing acireductone dioxygenase (Fe-ARD) produces formate and 2-keto-4-methylthiobutyrate (KMTB), the alpha-ketoacid precursor of methionine in the methionine recycle pathway. Ni-containing acireductone dioxygenase (Ni-ARD) produces methylthiopropionate, carbon monoxide and formate, and does not lie on the methionine recycle pathway.</text>
</comment>
<comment type="cofactor">
    <cofactor evidence="11">
        <name>Fe(2+)</name>
        <dbReference type="ChEBI" id="CHEBI:29033"/>
    </cofactor>
    <cofactor evidence="11">
        <name>Ni(2+)</name>
        <dbReference type="ChEBI" id="CHEBI:49786"/>
    </cofactor>
    <text evidence="11">Binds either 1 Fe or Ni cation per monomer. Iron-binding promotes an acireductone dioxygenase reaction producing 2-keto-4-methylthiobutyrate, while nickel-binding promotes an acireductone dioxygenase reaction producing 3-(methylsulfanyl)propanoate.</text>
</comment>
<accession>R7UUV7</accession>
<dbReference type="GO" id="GO:0016151">
    <property type="term" value="F:nickel cation binding"/>
    <property type="evidence" value="ECO:0007669"/>
    <property type="project" value="UniProtKB-UniRule"/>
</dbReference>
<keyword evidence="9 11" id="KW-0486">Methionine biosynthesis</keyword>
<sequence>MVRAWYYEGSPDDHGLPNIPDPPTFLEIEQLSKLGINYFKLDACDWRKEGKLVEIMANRGYSAQDCIELSKDKTESFEEKMTVLFTEHLHIDEELRFVIDGTGYFDVRDRDERWIRIETTKGDLIVIPAGIYHRFALDKNDYIKVIRCFSEEPLWKAYNRSDPATEKMDARQKYIASTN</sequence>
<dbReference type="GO" id="GO:0005506">
    <property type="term" value="F:iron ion binding"/>
    <property type="evidence" value="ECO:0007669"/>
    <property type="project" value="UniProtKB-UniRule"/>
</dbReference>
<keyword evidence="10 11" id="KW-0539">Nucleus</keyword>
<keyword evidence="2 11" id="KW-0963">Cytoplasm</keyword>
<dbReference type="Proteomes" id="UP000014760">
    <property type="component" value="Unassembled WGS sequence"/>
</dbReference>
<keyword evidence="4 11" id="KW-0028">Amino-acid biosynthesis</keyword>
<proteinExistence type="inferred from homology"/>
<dbReference type="Pfam" id="PF03079">
    <property type="entry name" value="ARD"/>
    <property type="match status" value="1"/>
</dbReference>
<dbReference type="InterPro" id="IPR004313">
    <property type="entry name" value="ARD"/>
</dbReference>
<reference evidence="13" key="3">
    <citation type="submission" date="2015-06" db="UniProtKB">
        <authorList>
            <consortium name="EnsemblMetazoa"/>
        </authorList>
    </citation>
    <scope>IDENTIFICATION</scope>
</reference>
<dbReference type="InterPro" id="IPR011051">
    <property type="entry name" value="RmlC_Cupin_sf"/>
</dbReference>
<comment type="catalytic activity">
    <reaction evidence="11">
        <text>1,2-dihydroxy-5-(methylsulfanyl)pent-1-en-3-one + O2 = 3-(methylsulfanyl)propanoate + CO + formate + 2 H(+)</text>
        <dbReference type="Rhea" id="RHEA:14161"/>
        <dbReference type="ChEBI" id="CHEBI:15378"/>
        <dbReference type="ChEBI" id="CHEBI:15379"/>
        <dbReference type="ChEBI" id="CHEBI:15740"/>
        <dbReference type="ChEBI" id="CHEBI:17245"/>
        <dbReference type="ChEBI" id="CHEBI:49016"/>
        <dbReference type="ChEBI" id="CHEBI:49252"/>
        <dbReference type="EC" id="1.13.11.53"/>
    </reaction>
</comment>
<dbReference type="InterPro" id="IPR027496">
    <property type="entry name" value="ARD_euk"/>
</dbReference>
<keyword evidence="7 11" id="KW-0560">Oxidoreductase</keyword>
<dbReference type="OMA" id="WYMDESQ"/>
<keyword evidence="14" id="KW-1185">Reference proteome</keyword>
<gene>
    <name evidence="12" type="ORF">CAPTEDRAFT_201986</name>
</gene>
<dbReference type="PANTHER" id="PTHR23418">
    <property type="entry name" value="ACIREDUCTONE DIOXYGENASE"/>
    <property type="match status" value="1"/>
</dbReference>
<evidence type="ECO:0000256" key="8">
    <source>
        <dbReference type="ARBA" id="ARBA00023004"/>
    </source>
</evidence>
<evidence type="ECO:0000313" key="12">
    <source>
        <dbReference type="EMBL" id="ELU09938.1"/>
    </source>
</evidence>
<dbReference type="EMBL" id="AMQN01006195">
    <property type="status" value="NOT_ANNOTATED_CDS"/>
    <property type="molecule type" value="Genomic_DNA"/>
</dbReference>
<evidence type="ECO:0000256" key="1">
    <source>
        <dbReference type="ARBA" id="ARBA00000428"/>
    </source>
</evidence>
<feature type="binding site" evidence="11">
    <location>
        <position position="88"/>
    </location>
    <ligand>
        <name>Ni(2+)</name>
        <dbReference type="ChEBI" id="CHEBI:49786"/>
        <note>for nickel-dependent acireductone dioxygenase activity</note>
    </ligand>
</feature>
<dbReference type="Gene3D" id="2.60.120.10">
    <property type="entry name" value="Jelly Rolls"/>
    <property type="match status" value="1"/>
</dbReference>
<dbReference type="AlphaFoldDB" id="R7UUV7"/>
<dbReference type="SUPFAM" id="SSF51182">
    <property type="entry name" value="RmlC-like cupins"/>
    <property type="match status" value="1"/>
</dbReference>
<dbReference type="CDD" id="cd02232">
    <property type="entry name" value="cupin_ARD"/>
    <property type="match status" value="1"/>
</dbReference>
<comment type="similarity">
    <text evidence="11">Belongs to the acireductone dioxygenase (ARD) family.</text>
</comment>
<evidence type="ECO:0000256" key="3">
    <source>
        <dbReference type="ARBA" id="ARBA00022596"/>
    </source>
</evidence>
<keyword evidence="3 11" id="KW-0533">Nickel</keyword>
<feature type="binding site" evidence="11">
    <location>
        <position position="90"/>
    </location>
    <ligand>
        <name>Fe(2+)</name>
        <dbReference type="ChEBI" id="CHEBI:29033"/>
        <note>for iron-dependent acireductone dioxygenase activity</note>
    </ligand>
</feature>
<reference evidence="12 14" key="2">
    <citation type="journal article" date="2013" name="Nature">
        <title>Insights into bilaterian evolution from three spiralian genomes.</title>
        <authorList>
            <person name="Simakov O."/>
            <person name="Marletaz F."/>
            <person name="Cho S.J."/>
            <person name="Edsinger-Gonzales E."/>
            <person name="Havlak P."/>
            <person name="Hellsten U."/>
            <person name="Kuo D.H."/>
            <person name="Larsson T."/>
            <person name="Lv J."/>
            <person name="Arendt D."/>
            <person name="Savage R."/>
            <person name="Osoegawa K."/>
            <person name="de Jong P."/>
            <person name="Grimwood J."/>
            <person name="Chapman J.A."/>
            <person name="Shapiro H."/>
            <person name="Aerts A."/>
            <person name="Otillar R.P."/>
            <person name="Terry A.Y."/>
            <person name="Boore J.L."/>
            <person name="Grigoriev I.V."/>
            <person name="Lindberg D.R."/>
            <person name="Seaver E.C."/>
            <person name="Weisblat D.A."/>
            <person name="Putnam N.H."/>
            <person name="Rokhsar D.S."/>
        </authorList>
    </citation>
    <scope>NUCLEOTIDE SEQUENCE</scope>
    <source>
        <strain evidence="12 14">I ESC-2004</strain>
    </source>
</reference>
<evidence type="ECO:0000256" key="4">
    <source>
        <dbReference type="ARBA" id="ARBA00022605"/>
    </source>
</evidence>
<dbReference type="STRING" id="283909.R7UUV7"/>
<organism evidence="12">
    <name type="scientific">Capitella teleta</name>
    <name type="common">Polychaete worm</name>
    <dbReference type="NCBI Taxonomy" id="283909"/>
    <lineage>
        <taxon>Eukaryota</taxon>
        <taxon>Metazoa</taxon>
        <taxon>Spiralia</taxon>
        <taxon>Lophotrochozoa</taxon>
        <taxon>Annelida</taxon>
        <taxon>Polychaeta</taxon>
        <taxon>Sedentaria</taxon>
        <taxon>Scolecida</taxon>
        <taxon>Capitellidae</taxon>
        <taxon>Capitella</taxon>
    </lineage>
</organism>
<dbReference type="HOGENOM" id="CLU_090154_3_0_1"/>
<dbReference type="UniPathway" id="UPA00904">
    <property type="reaction ID" value="UER00878"/>
</dbReference>
<evidence type="ECO:0000256" key="10">
    <source>
        <dbReference type="ARBA" id="ARBA00023242"/>
    </source>
</evidence>
<protein>
    <recommendedName>
        <fullName evidence="11">Acireductone dioxygenase</fullName>
    </recommendedName>
    <alternativeName>
        <fullName evidence="11">Acireductone dioxygenase (Fe(2+)-requiring)</fullName>
        <shortName evidence="11">ARD'</shortName>
        <shortName evidence="11">Fe-ARD</shortName>
        <ecNumber evidence="11">1.13.11.54</ecNumber>
    </alternativeName>
    <alternativeName>
        <fullName evidence="11">Acireductone dioxygenase (Ni(2+)-requiring)</fullName>
        <shortName evidence="11">ARD</shortName>
        <shortName evidence="11">Ni-ARD</shortName>
        <ecNumber evidence="11">1.13.11.53</ecNumber>
    </alternativeName>
</protein>
<evidence type="ECO:0000256" key="2">
    <source>
        <dbReference type="ARBA" id="ARBA00022490"/>
    </source>
</evidence>
<evidence type="ECO:0000256" key="5">
    <source>
        <dbReference type="ARBA" id="ARBA00022723"/>
    </source>
</evidence>
<evidence type="ECO:0000256" key="7">
    <source>
        <dbReference type="ARBA" id="ARBA00023002"/>
    </source>
</evidence>
<dbReference type="HAMAP" id="MF_03154">
    <property type="entry name" value="Salvage_MtnD_euk"/>
    <property type="match status" value="1"/>
</dbReference>
<feature type="binding site" evidence="11">
    <location>
        <position position="94"/>
    </location>
    <ligand>
        <name>Fe(2+)</name>
        <dbReference type="ChEBI" id="CHEBI:29033"/>
        <note>for iron-dependent acireductone dioxygenase activity</note>
    </ligand>
</feature>
<feature type="binding site" evidence="11">
    <location>
        <position position="133"/>
    </location>
    <ligand>
        <name>Fe(2+)</name>
        <dbReference type="ChEBI" id="CHEBI:29033"/>
        <note>for iron-dependent acireductone dioxygenase activity</note>
    </ligand>
</feature>
<dbReference type="EMBL" id="KB297790">
    <property type="protein sequence ID" value="ELU09938.1"/>
    <property type="molecule type" value="Genomic_DNA"/>
</dbReference>
<dbReference type="GO" id="GO:0010308">
    <property type="term" value="F:acireductone dioxygenase (Ni2+-requiring) activity"/>
    <property type="evidence" value="ECO:0007669"/>
    <property type="project" value="UniProtKB-UniRule"/>
</dbReference>
<feature type="binding site" evidence="11">
    <location>
        <position position="133"/>
    </location>
    <ligand>
        <name>Ni(2+)</name>
        <dbReference type="ChEBI" id="CHEBI:49786"/>
        <note>for nickel-dependent acireductone dioxygenase activity</note>
    </ligand>
</feature>
<comment type="pathway">
    <text evidence="11">Amino-acid biosynthesis; L-methionine biosynthesis via salvage pathway; L-methionine from S-methyl-5-thio-alpha-D-ribose 1-phosphate: step 5/6.</text>
</comment>
<feature type="binding site" evidence="11">
    <location>
        <position position="90"/>
    </location>
    <ligand>
        <name>Ni(2+)</name>
        <dbReference type="ChEBI" id="CHEBI:49786"/>
        <note>for nickel-dependent acireductone dioxygenase activity</note>
    </ligand>
</feature>
<dbReference type="InterPro" id="IPR014710">
    <property type="entry name" value="RmlC-like_jellyroll"/>
</dbReference>
<dbReference type="GO" id="GO:0010309">
    <property type="term" value="F:acireductone dioxygenase [iron(II)-requiring] activity"/>
    <property type="evidence" value="ECO:0007669"/>
    <property type="project" value="UniProtKB-UniRule"/>
</dbReference>
<comment type="catalytic activity">
    <reaction evidence="1 11">
        <text>1,2-dihydroxy-5-(methylsulfanyl)pent-1-en-3-one + O2 = 4-methylsulfanyl-2-oxobutanoate + formate + 2 H(+)</text>
        <dbReference type="Rhea" id="RHEA:24504"/>
        <dbReference type="ChEBI" id="CHEBI:15378"/>
        <dbReference type="ChEBI" id="CHEBI:15379"/>
        <dbReference type="ChEBI" id="CHEBI:15740"/>
        <dbReference type="ChEBI" id="CHEBI:16723"/>
        <dbReference type="ChEBI" id="CHEBI:49252"/>
        <dbReference type="EC" id="1.13.11.54"/>
    </reaction>
</comment>
<evidence type="ECO:0000256" key="9">
    <source>
        <dbReference type="ARBA" id="ARBA00023167"/>
    </source>
</evidence>
<dbReference type="FunCoup" id="R7UUV7">
    <property type="interactions" value="384"/>
</dbReference>
<keyword evidence="6 11" id="KW-0223">Dioxygenase</keyword>
<evidence type="ECO:0000313" key="14">
    <source>
        <dbReference type="Proteomes" id="UP000014760"/>
    </source>
</evidence>
<evidence type="ECO:0000313" key="13">
    <source>
        <dbReference type="EnsemblMetazoa" id="CapteP201986"/>
    </source>
</evidence>
<feature type="binding site" evidence="11">
    <location>
        <position position="88"/>
    </location>
    <ligand>
        <name>Fe(2+)</name>
        <dbReference type="ChEBI" id="CHEBI:29033"/>
        <note>for iron-dependent acireductone dioxygenase activity</note>
    </ligand>
</feature>
<evidence type="ECO:0000256" key="11">
    <source>
        <dbReference type="HAMAP-Rule" id="MF_03154"/>
    </source>
</evidence>
<comment type="subcellular location">
    <subcellularLocation>
        <location evidence="11">Cytoplasm</location>
    </subcellularLocation>
    <subcellularLocation>
        <location evidence="11">Nucleus</location>
    </subcellularLocation>
</comment>
<keyword evidence="5 11" id="KW-0479">Metal-binding</keyword>
<reference evidence="14" key="1">
    <citation type="submission" date="2012-12" db="EMBL/GenBank/DDBJ databases">
        <authorList>
            <person name="Hellsten U."/>
            <person name="Grimwood J."/>
            <person name="Chapman J.A."/>
            <person name="Shapiro H."/>
            <person name="Aerts A."/>
            <person name="Otillar R.P."/>
            <person name="Terry A.Y."/>
            <person name="Boore J.L."/>
            <person name="Simakov O."/>
            <person name="Marletaz F."/>
            <person name="Cho S.-J."/>
            <person name="Edsinger-Gonzales E."/>
            <person name="Havlak P."/>
            <person name="Kuo D.-H."/>
            <person name="Larsson T."/>
            <person name="Lv J."/>
            <person name="Arendt D."/>
            <person name="Savage R."/>
            <person name="Osoegawa K."/>
            <person name="de Jong P."/>
            <person name="Lindberg D.R."/>
            <person name="Seaver E.C."/>
            <person name="Weisblat D.A."/>
            <person name="Putnam N.H."/>
            <person name="Grigoriev I.V."/>
            <person name="Rokhsar D.S."/>
        </authorList>
    </citation>
    <scope>NUCLEOTIDE SEQUENCE</scope>
    <source>
        <strain evidence="14">I ESC-2004</strain>
    </source>
</reference>
<dbReference type="GO" id="GO:0005737">
    <property type="term" value="C:cytoplasm"/>
    <property type="evidence" value="ECO:0007669"/>
    <property type="project" value="UniProtKB-SubCell"/>
</dbReference>
<dbReference type="EC" id="1.13.11.54" evidence="11"/>
<feature type="binding site" evidence="11">
    <location>
        <position position="94"/>
    </location>
    <ligand>
        <name>Ni(2+)</name>
        <dbReference type="ChEBI" id="CHEBI:49786"/>
        <note>for nickel-dependent acireductone dioxygenase activity</note>
    </ligand>
</feature>
<name>R7UUV7_CAPTE</name>
<dbReference type="GO" id="GO:0019509">
    <property type="term" value="P:L-methionine salvage from methylthioadenosine"/>
    <property type="evidence" value="ECO:0007669"/>
    <property type="project" value="UniProtKB-UniRule"/>
</dbReference>
<evidence type="ECO:0000256" key="6">
    <source>
        <dbReference type="ARBA" id="ARBA00022964"/>
    </source>
</evidence>
<dbReference type="PANTHER" id="PTHR23418:SF0">
    <property type="entry name" value="ACIREDUCTONE DIOXYGENASE"/>
    <property type="match status" value="1"/>
</dbReference>
<dbReference type="FunFam" id="2.60.120.10:FF:000099">
    <property type="entry name" value="1,2-dihydroxy-3-keto-5-methylthiopentene dioxygenase"/>
    <property type="match status" value="1"/>
</dbReference>
<dbReference type="EC" id="1.13.11.53" evidence="11"/>
<dbReference type="GO" id="GO:0005634">
    <property type="term" value="C:nucleus"/>
    <property type="evidence" value="ECO:0007669"/>
    <property type="project" value="UniProtKB-SubCell"/>
</dbReference>
<keyword evidence="8 11" id="KW-0408">Iron</keyword>
<dbReference type="OrthoDB" id="1867259at2759"/>